<dbReference type="Pfam" id="PF04627">
    <property type="entry name" value="ATP-synt_Eps"/>
    <property type="match status" value="1"/>
</dbReference>
<evidence type="ECO:0000313" key="3">
    <source>
        <dbReference type="Proteomes" id="UP000478008"/>
    </source>
</evidence>
<dbReference type="GO" id="GO:0005743">
    <property type="term" value="C:mitochondrial inner membrane"/>
    <property type="evidence" value="ECO:0007669"/>
    <property type="project" value="InterPro"/>
</dbReference>
<organism evidence="2 3">
    <name type="scientific">Dekkera bruxellensis</name>
    <name type="common">Brettanomyces custersii</name>
    <dbReference type="NCBI Taxonomy" id="5007"/>
    <lineage>
        <taxon>Eukaryota</taxon>
        <taxon>Fungi</taxon>
        <taxon>Dikarya</taxon>
        <taxon>Ascomycota</taxon>
        <taxon>Saccharomycotina</taxon>
        <taxon>Pichiomycetes</taxon>
        <taxon>Pichiales</taxon>
        <taxon>Pichiaceae</taxon>
        <taxon>Brettanomyces</taxon>
    </lineage>
</organism>
<dbReference type="InterPro" id="IPR006721">
    <property type="entry name" value="ATP_synth_F1_esu_mt"/>
</dbReference>
<accession>A0A7D9CWV6</accession>
<dbReference type="GO" id="GO:0046933">
    <property type="term" value="F:proton-transporting ATP synthase activity, rotational mechanism"/>
    <property type="evidence" value="ECO:0007669"/>
    <property type="project" value="InterPro"/>
</dbReference>
<proteinExistence type="inferred from homology"/>
<dbReference type="SUPFAM" id="SSF48690">
    <property type="entry name" value="Epsilon subunit of mitochondrial F1F0-ATP synthase"/>
    <property type="match status" value="1"/>
</dbReference>
<sequence>MAAVAAWKKAGFTINKYFAIAARTVERSLKPDIRKEADRRYETELKVQTLNDGEVTKIVDLNTGKETTA</sequence>
<name>A0A7D9CWV6_DEKBR</name>
<dbReference type="CDD" id="cd12153">
    <property type="entry name" value="F1-ATPase_epsilon"/>
    <property type="match status" value="1"/>
</dbReference>
<dbReference type="GO" id="GO:0045259">
    <property type="term" value="C:proton-transporting ATP synthase complex"/>
    <property type="evidence" value="ECO:0007669"/>
    <property type="project" value="InterPro"/>
</dbReference>
<comment type="similarity">
    <text evidence="1">Belongs to the eukaryotic ATPase epsilon family.</text>
</comment>
<dbReference type="AlphaFoldDB" id="A0A7D9CWV6"/>
<dbReference type="InterPro" id="IPR036742">
    <property type="entry name" value="ATP_synth_F1_esu_sf_mt"/>
</dbReference>
<gene>
    <name evidence="2" type="ORF">DEBR0S2_10792G</name>
</gene>
<evidence type="ECO:0000313" key="2">
    <source>
        <dbReference type="EMBL" id="VUG17575.1"/>
    </source>
</evidence>
<evidence type="ECO:0000256" key="1">
    <source>
        <dbReference type="ARBA" id="ARBA00009502"/>
    </source>
</evidence>
<dbReference type="Proteomes" id="UP000478008">
    <property type="component" value="Unassembled WGS sequence"/>
</dbReference>
<protein>
    <submittedName>
        <fullName evidence="2">DEBR0S2_10792g1_1</fullName>
    </submittedName>
</protein>
<reference evidence="2 3" key="1">
    <citation type="submission" date="2019-07" db="EMBL/GenBank/DDBJ databases">
        <authorList>
            <person name="Friedrich A."/>
            <person name="Schacherer J."/>
        </authorList>
    </citation>
    <scope>NUCLEOTIDE SEQUENCE [LARGE SCALE GENOMIC DNA]</scope>
</reference>
<dbReference type="Gene3D" id="1.10.1620.20">
    <property type="entry name" value="ATP synthase, F1 complex, epsilon subunit superfamily, mitochondrial"/>
    <property type="match status" value="1"/>
</dbReference>
<dbReference type="EMBL" id="CABFWN010000002">
    <property type="protein sequence ID" value="VUG17575.1"/>
    <property type="molecule type" value="Genomic_DNA"/>
</dbReference>
<keyword evidence="3" id="KW-1185">Reference proteome</keyword>